<sequence length="84" mass="9743">MPHPDDRTTAQGREDADGRIWFTIREAAAYTGRALQTIYSWERRGHLTNPRRDEHGHRIYSQRQVAAAERIARQNTATVRRLAS</sequence>
<organism evidence="2 3">
    <name type="scientific">Streptomyces phage Kromp</name>
    <dbReference type="NCBI Taxonomy" id="2315619"/>
    <lineage>
        <taxon>Viruses</taxon>
        <taxon>Duplodnaviria</taxon>
        <taxon>Heunggongvirae</taxon>
        <taxon>Uroviricota</taxon>
        <taxon>Caudoviricetes</taxon>
        <taxon>Krompvirus</taxon>
        <taxon>Krompvirus kromp</taxon>
    </lineage>
</organism>
<dbReference type="InterPro" id="IPR000551">
    <property type="entry name" value="MerR-type_HTH_dom"/>
</dbReference>
<dbReference type="EMBL" id="MH744420">
    <property type="protein sequence ID" value="AYD81690.1"/>
    <property type="molecule type" value="Genomic_DNA"/>
</dbReference>
<proteinExistence type="predicted"/>
<dbReference type="Pfam" id="PF13411">
    <property type="entry name" value="MerR_1"/>
    <property type="match status" value="1"/>
</dbReference>
<name>A0A386KBU0_9CAUD</name>
<reference evidence="3" key="1">
    <citation type="submission" date="2018-08" db="EMBL/GenBank/DDBJ databases">
        <authorList>
            <person name="Mousa M."/>
            <person name="Kelsky B.L."/>
            <person name="Goh L.M."/>
            <person name="Shaffer C.D."/>
            <person name="Weston-Hafer K.A."/>
            <person name="Russell D.A."/>
            <person name="Pope W.H."/>
            <person name="Jacobs-Sera D."/>
            <person name="Hendrix R.W."/>
            <person name="Hatfull G.F."/>
        </authorList>
    </citation>
    <scope>NUCLEOTIDE SEQUENCE [LARGE SCALE GENOMIC DNA]</scope>
</reference>
<accession>A0A386KBU0</accession>
<dbReference type="Proteomes" id="UP000274637">
    <property type="component" value="Segment"/>
</dbReference>
<dbReference type="SUPFAM" id="SSF46955">
    <property type="entry name" value="Putative DNA-binding domain"/>
    <property type="match status" value="1"/>
</dbReference>
<evidence type="ECO:0000259" key="1">
    <source>
        <dbReference type="PROSITE" id="PS50937"/>
    </source>
</evidence>
<gene>
    <name evidence="2" type="primary">89</name>
    <name evidence="2" type="ORF">SEA_KROMP_89</name>
</gene>
<dbReference type="Gene3D" id="1.10.1660.10">
    <property type="match status" value="1"/>
</dbReference>
<evidence type="ECO:0000313" key="3">
    <source>
        <dbReference type="Proteomes" id="UP000274637"/>
    </source>
</evidence>
<dbReference type="GO" id="GO:0006355">
    <property type="term" value="P:regulation of DNA-templated transcription"/>
    <property type="evidence" value="ECO:0007669"/>
    <property type="project" value="InterPro"/>
</dbReference>
<feature type="domain" description="HTH merR-type" evidence="1">
    <location>
        <begin position="21"/>
        <end position="73"/>
    </location>
</feature>
<dbReference type="InterPro" id="IPR009061">
    <property type="entry name" value="DNA-bd_dom_put_sf"/>
</dbReference>
<keyword evidence="3" id="KW-1185">Reference proteome</keyword>
<protein>
    <submittedName>
        <fullName evidence="2">MerR-like HTH DNA binding protein</fullName>
    </submittedName>
</protein>
<dbReference type="GO" id="GO:0003677">
    <property type="term" value="F:DNA binding"/>
    <property type="evidence" value="ECO:0007669"/>
    <property type="project" value="InterPro"/>
</dbReference>
<dbReference type="PROSITE" id="PS50937">
    <property type="entry name" value="HTH_MERR_2"/>
    <property type="match status" value="1"/>
</dbReference>
<evidence type="ECO:0000313" key="2">
    <source>
        <dbReference type="EMBL" id="AYD81690.1"/>
    </source>
</evidence>